<dbReference type="AlphaFoldDB" id="X1V1I6"/>
<dbReference type="InterPro" id="IPR036388">
    <property type="entry name" value="WH-like_DNA-bd_sf"/>
</dbReference>
<feature type="non-terminal residue" evidence="1">
    <location>
        <position position="47"/>
    </location>
</feature>
<evidence type="ECO:0000313" key="1">
    <source>
        <dbReference type="EMBL" id="GAJ23549.1"/>
    </source>
</evidence>
<name>X1V1I6_9ZZZZ</name>
<gene>
    <name evidence="1" type="ORF">S12H4_59142</name>
</gene>
<accession>X1V1I6</accession>
<dbReference type="Gene3D" id="1.10.10.10">
    <property type="entry name" value="Winged helix-like DNA-binding domain superfamily/Winged helix DNA-binding domain"/>
    <property type="match status" value="1"/>
</dbReference>
<protein>
    <submittedName>
        <fullName evidence="1">Uncharacterized protein</fullName>
    </submittedName>
</protein>
<dbReference type="EMBL" id="BARW01038567">
    <property type="protein sequence ID" value="GAJ23549.1"/>
    <property type="molecule type" value="Genomic_DNA"/>
</dbReference>
<comment type="caution">
    <text evidence="1">The sequence shown here is derived from an EMBL/GenBank/DDBJ whole genome shotgun (WGS) entry which is preliminary data.</text>
</comment>
<reference evidence="1" key="1">
    <citation type="journal article" date="2014" name="Front. Microbiol.">
        <title>High frequency of phylogenetically diverse reductive dehalogenase-homologous genes in deep subseafloor sedimentary metagenomes.</title>
        <authorList>
            <person name="Kawai M."/>
            <person name="Futagami T."/>
            <person name="Toyoda A."/>
            <person name="Takaki Y."/>
            <person name="Nishi S."/>
            <person name="Hori S."/>
            <person name="Arai W."/>
            <person name="Tsubouchi T."/>
            <person name="Morono Y."/>
            <person name="Uchiyama I."/>
            <person name="Ito T."/>
            <person name="Fujiyama A."/>
            <person name="Inagaki F."/>
            <person name="Takami H."/>
        </authorList>
    </citation>
    <scope>NUCLEOTIDE SEQUENCE</scope>
    <source>
        <strain evidence="1">Expedition CK06-06</strain>
    </source>
</reference>
<proteinExistence type="predicted"/>
<sequence length="47" mass="5298">MISKTLVAASTKPIILSILIRDEDYGYKIIQRVKEISGGTLEWSDNM</sequence>
<organism evidence="1">
    <name type="scientific">marine sediment metagenome</name>
    <dbReference type="NCBI Taxonomy" id="412755"/>
    <lineage>
        <taxon>unclassified sequences</taxon>
        <taxon>metagenomes</taxon>
        <taxon>ecological metagenomes</taxon>
    </lineage>
</organism>